<dbReference type="PROSITE" id="PS51257">
    <property type="entry name" value="PROKAR_LIPOPROTEIN"/>
    <property type="match status" value="1"/>
</dbReference>
<protein>
    <submittedName>
        <fullName evidence="1">Uncharacterized protein</fullName>
    </submittedName>
</protein>
<gene>
    <name evidence="1" type="ORF">FA13DRAFT_9</name>
</gene>
<sequence>MRCMSRSIPIHPGSSPTRVSMPSLLSFFSCSFWSVWRPVVWSENHHSHCSFPATAHLGRYRSNSTPAASPHIPSPAD</sequence>
<keyword evidence="2" id="KW-1185">Reference proteome</keyword>
<comment type="caution">
    <text evidence="1">The sequence shown here is derived from an EMBL/GenBank/DDBJ whole genome shotgun (WGS) entry which is preliminary data.</text>
</comment>
<name>A0A4Y7TZE4_COPMI</name>
<dbReference type="Proteomes" id="UP000298030">
    <property type="component" value="Unassembled WGS sequence"/>
</dbReference>
<dbReference type="EMBL" id="QPFP01000001">
    <property type="protein sequence ID" value="TEB39381.1"/>
    <property type="molecule type" value="Genomic_DNA"/>
</dbReference>
<organism evidence="1 2">
    <name type="scientific">Coprinellus micaceus</name>
    <name type="common">Glistening ink-cap mushroom</name>
    <name type="synonym">Coprinus micaceus</name>
    <dbReference type="NCBI Taxonomy" id="71717"/>
    <lineage>
        <taxon>Eukaryota</taxon>
        <taxon>Fungi</taxon>
        <taxon>Dikarya</taxon>
        <taxon>Basidiomycota</taxon>
        <taxon>Agaricomycotina</taxon>
        <taxon>Agaricomycetes</taxon>
        <taxon>Agaricomycetidae</taxon>
        <taxon>Agaricales</taxon>
        <taxon>Agaricineae</taxon>
        <taxon>Psathyrellaceae</taxon>
        <taxon>Coprinellus</taxon>
    </lineage>
</organism>
<accession>A0A4Y7TZE4</accession>
<proteinExistence type="predicted"/>
<evidence type="ECO:0000313" key="2">
    <source>
        <dbReference type="Proteomes" id="UP000298030"/>
    </source>
</evidence>
<evidence type="ECO:0000313" key="1">
    <source>
        <dbReference type="EMBL" id="TEB39381.1"/>
    </source>
</evidence>
<dbReference type="AlphaFoldDB" id="A0A4Y7TZE4"/>
<reference evidence="1 2" key="1">
    <citation type="journal article" date="2019" name="Nat. Ecol. Evol.">
        <title>Megaphylogeny resolves global patterns of mushroom evolution.</title>
        <authorList>
            <person name="Varga T."/>
            <person name="Krizsan K."/>
            <person name="Foldi C."/>
            <person name="Dima B."/>
            <person name="Sanchez-Garcia M."/>
            <person name="Sanchez-Ramirez S."/>
            <person name="Szollosi G.J."/>
            <person name="Szarkandi J.G."/>
            <person name="Papp V."/>
            <person name="Albert L."/>
            <person name="Andreopoulos W."/>
            <person name="Angelini C."/>
            <person name="Antonin V."/>
            <person name="Barry K.W."/>
            <person name="Bougher N.L."/>
            <person name="Buchanan P."/>
            <person name="Buyck B."/>
            <person name="Bense V."/>
            <person name="Catcheside P."/>
            <person name="Chovatia M."/>
            <person name="Cooper J."/>
            <person name="Damon W."/>
            <person name="Desjardin D."/>
            <person name="Finy P."/>
            <person name="Geml J."/>
            <person name="Haridas S."/>
            <person name="Hughes K."/>
            <person name="Justo A."/>
            <person name="Karasinski D."/>
            <person name="Kautmanova I."/>
            <person name="Kiss B."/>
            <person name="Kocsube S."/>
            <person name="Kotiranta H."/>
            <person name="LaButti K.M."/>
            <person name="Lechner B.E."/>
            <person name="Liimatainen K."/>
            <person name="Lipzen A."/>
            <person name="Lukacs Z."/>
            <person name="Mihaltcheva S."/>
            <person name="Morgado L.N."/>
            <person name="Niskanen T."/>
            <person name="Noordeloos M.E."/>
            <person name="Ohm R.A."/>
            <person name="Ortiz-Santana B."/>
            <person name="Ovrebo C."/>
            <person name="Racz N."/>
            <person name="Riley R."/>
            <person name="Savchenko A."/>
            <person name="Shiryaev A."/>
            <person name="Soop K."/>
            <person name="Spirin V."/>
            <person name="Szebenyi C."/>
            <person name="Tomsovsky M."/>
            <person name="Tulloss R.E."/>
            <person name="Uehling J."/>
            <person name="Grigoriev I.V."/>
            <person name="Vagvolgyi C."/>
            <person name="Papp T."/>
            <person name="Martin F.M."/>
            <person name="Miettinen O."/>
            <person name="Hibbett D.S."/>
            <person name="Nagy L.G."/>
        </authorList>
    </citation>
    <scope>NUCLEOTIDE SEQUENCE [LARGE SCALE GENOMIC DNA]</scope>
    <source>
        <strain evidence="1 2">FP101781</strain>
    </source>
</reference>